<reference evidence="1 2" key="1">
    <citation type="submission" date="2019-02" db="EMBL/GenBank/DDBJ databases">
        <title>Deep-cultivation of Planctomycetes and their phenomic and genomic characterization uncovers novel biology.</title>
        <authorList>
            <person name="Wiegand S."/>
            <person name="Jogler M."/>
            <person name="Boedeker C."/>
            <person name="Pinto D."/>
            <person name="Vollmers J."/>
            <person name="Rivas-Marin E."/>
            <person name="Kohn T."/>
            <person name="Peeters S.H."/>
            <person name="Heuer A."/>
            <person name="Rast P."/>
            <person name="Oberbeckmann S."/>
            <person name="Bunk B."/>
            <person name="Jeske O."/>
            <person name="Meyerdierks A."/>
            <person name="Storesund J.E."/>
            <person name="Kallscheuer N."/>
            <person name="Luecker S."/>
            <person name="Lage O.M."/>
            <person name="Pohl T."/>
            <person name="Merkel B.J."/>
            <person name="Hornburger P."/>
            <person name="Mueller R.-W."/>
            <person name="Bruemmer F."/>
            <person name="Labrenz M."/>
            <person name="Spormann A.M."/>
            <person name="Op den Camp H."/>
            <person name="Overmann J."/>
            <person name="Amann R."/>
            <person name="Jetten M.S.M."/>
            <person name="Mascher T."/>
            <person name="Medema M.H."/>
            <person name="Devos D.P."/>
            <person name="Kaster A.-K."/>
            <person name="Ovreas L."/>
            <person name="Rohde M."/>
            <person name="Galperin M.Y."/>
            <person name="Jogler C."/>
        </authorList>
    </citation>
    <scope>NUCLEOTIDE SEQUENCE [LARGE SCALE GENOMIC DNA]</scope>
    <source>
        <strain evidence="1 2">Pan189</strain>
    </source>
</reference>
<dbReference type="RefSeq" id="WP_145366018.1">
    <property type="nucleotide sequence ID" value="NZ_CP036268.1"/>
</dbReference>
<gene>
    <name evidence="1" type="ORF">Pan189_43220</name>
</gene>
<dbReference type="Proteomes" id="UP000317318">
    <property type="component" value="Chromosome"/>
</dbReference>
<keyword evidence="2" id="KW-1185">Reference proteome</keyword>
<organism evidence="1 2">
    <name type="scientific">Stratiformator vulcanicus</name>
    <dbReference type="NCBI Taxonomy" id="2527980"/>
    <lineage>
        <taxon>Bacteria</taxon>
        <taxon>Pseudomonadati</taxon>
        <taxon>Planctomycetota</taxon>
        <taxon>Planctomycetia</taxon>
        <taxon>Planctomycetales</taxon>
        <taxon>Planctomycetaceae</taxon>
        <taxon>Stratiformator</taxon>
    </lineage>
</organism>
<evidence type="ECO:0000313" key="2">
    <source>
        <dbReference type="Proteomes" id="UP000317318"/>
    </source>
</evidence>
<name>A0A517R7P4_9PLAN</name>
<dbReference type="AlphaFoldDB" id="A0A517R7P4"/>
<evidence type="ECO:0000313" key="1">
    <source>
        <dbReference type="EMBL" id="QDT39910.1"/>
    </source>
</evidence>
<proteinExistence type="predicted"/>
<dbReference type="EMBL" id="CP036268">
    <property type="protein sequence ID" value="QDT39910.1"/>
    <property type="molecule type" value="Genomic_DNA"/>
</dbReference>
<dbReference type="KEGG" id="svp:Pan189_43220"/>
<sequence length="150" mass="17260">MTFWRMQMHPDEAAGAIKHTVESLSAGYIGLDFSSPVSDLMVVQQEDLPDGQRNYWAFAHEMQTGDRVLLFAHHFPLALARVSGDYNYIREAAPEIGVWFRHFRAVDDVRYYGDFVTNAHSWERIPMTATITPLRDPATASFQLIQRWLT</sequence>
<dbReference type="OrthoDB" id="3078266at2"/>
<protein>
    <submittedName>
        <fullName evidence="1">Uncharacterized protein</fullName>
    </submittedName>
</protein>
<accession>A0A517R7P4</accession>